<dbReference type="Proteomes" id="UP000095284">
    <property type="component" value="Unplaced"/>
</dbReference>
<evidence type="ECO:0000313" key="1">
    <source>
        <dbReference type="EMBL" id="CAD5219915.1"/>
    </source>
</evidence>
<reference evidence="4" key="1">
    <citation type="submission" date="2016-11" db="UniProtKB">
        <authorList>
            <consortium name="WormBaseParasite"/>
        </authorList>
    </citation>
    <scope>IDENTIFICATION</scope>
</reference>
<evidence type="ECO:0000313" key="3">
    <source>
        <dbReference type="Proteomes" id="UP000659654"/>
    </source>
</evidence>
<protein>
    <submittedName>
        <fullName evidence="1">(pine wood nematode) hypothetical protein</fullName>
    </submittedName>
</protein>
<dbReference type="WBParaSite" id="BXY_0447500.1">
    <property type="protein sequence ID" value="BXY_0447500.1"/>
    <property type="gene ID" value="BXY_0447500"/>
</dbReference>
<dbReference type="EMBL" id="CAJFCV020000003">
    <property type="protein sequence ID" value="CAG9105546.1"/>
    <property type="molecule type" value="Genomic_DNA"/>
</dbReference>
<evidence type="ECO:0000313" key="4">
    <source>
        <dbReference type="WBParaSite" id="BXY_0447500.1"/>
    </source>
</evidence>
<name>A0A1I7RUR5_BURXY</name>
<gene>
    <name evidence="1" type="ORF">BXYJ_LOCUS5917</name>
</gene>
<keyword evidence="3" id="KW-1185">Reference proteome</keyword>
<evidence type="ECO:0000313" key="2">
    <source>
        <dbReference type="Proteomes" id="UP000095284"/>
    </source>
</evidence>
<dbReference type="OrthoDB" id="41532at2759"/>
<dbReference type="AlphaFoldDB" id="A0A1I7RUR5"/>
<dbReference type="Gene3D" id="3.40.630.30">
    <property type="match status" value="1"/>
</dbReference>
<dbReference type="Proteomes" id="UP000659654">
    <property type="component" value="Unassembled WGS sequence"/>
</dbReference>
<dbReference type="Proteomes" id="UP000582659">
    <property type="component" value="Unassembled WGS sequence"/>
</dbReference>
<dbReference type="SMR" id="A0A1I7RUR5"/>
<reference evidence="1" key="2">
    <citation type="submission" date="2020-09" db="EMBL/GenBank/DDBJ databases">
        <authorList>
            <person name="Kikuchi T."/>
        </authorList>
    </citation>
    <scope>NUCLEOTIDE SEQUENCE</scope>
    <source>
        <strain evidence="1">Ka4C1</strain>
    </source>
</reference>
<proteinExistence type="predicted"/>
<accession>A0A1I7RUR5</accession>
<sequence length="291" mass="32706">MLRPSRLSLSIFGSARQLSRASPLQKPGRQVLVPNYPLKTTKGKTVSIEVAEYSDLPMMKQYLKENFAVEEPVMVANKCSPKRLLDEVLSDLLEVCVHFPYTTLAFDGDQMIGYNLVWLELFDKNSNTPPKEGYTDLGDLSKQYAKNIRLSEQPEIRTVTTINYAASLCPHFLPPAERHVVAHGEMGSVNKKYNGNHLVTALIVEGAKEILKDNLVQYYYATATAAATVHMNPLLGLHEVWSMKYKDYKFDGQQIYGDGVLHDGNDRITLNIGKIEDVVNSEYYAKLSEGK</sequence>
<dbReference type="EMBL" id="CAJFDI010000003">
    <property type="protein sequence ID" value="CAD5219915.1"/>
    <property type="molecule type" value="Genomic_DNA"/>
</dbReference>
<organism evidence="2 4">
    <name type="scientific">Bursaphelenchus xylophilus</name>
    <name type="common">Pinewood nematode worm</name>
    <name type="synonym">Aphelenchoides xylophilus</name>
    <dbReference type="NCBI Taxonomy" id="6326"/>
    <lineage>
        <taxon>Eukaryota</taxon>
        <taxon>Metazoa</taxon>
        <taxon>Ecdysozoa</taxon>
        <taxon>Nematoda</taxon>
        <taxon>Chromadorea</taxon>
        <taxon>Rhabditida</taxon>
        <taxon>Tylenchina</taxon>
        <taxon>Tylenchomorpha</taxon>
        <taxon>Aphelenchoidea</taxon>
        <taxon>Aphelenchoididae</taxon>
        <taxon>Bursaphelenchus</taxon>
    </lineage>
</organism>